<dbReference type="EMBL" id="JAOTPO010000004">
    <property type="protein sequence ID" value="MDE5413318.1"/>
    <property type="molecule type" value="Genomic_DNA"/>
</dbReference>
<name>A0ABT5VCZ8_9BACI</name>
<reference evidence="2" key="1">
    <citation type="submission" date="2024-05" db="EMBL/GenBank/DDBJ databases">
        <title>Alkalihalobacillus sp. strain MEB203 novel alkaliphilic bacterium from Lonar Lake, India.</title>
        <authorList>
            <person name="Joshi A."/>
            <person name="Thite S."/>
            <person name="Mengade P."/>
        </authorList>
    </citation>
    <scope>NUCLEOTIDE SEQUENCE</scope>
    <source>
        <strain evidence="2">MEB 203</strain>
    </source>
</reference>
<comment type="caution">
    <text evidence="2">The sequence shown here is derived from an EMBL/GenBank/DDBJ whole genome shotgun (WGS) entry which is preliminary data.</text>
</comment>
<dbReference type="InterPro" id="IPR026369">
    <property type="entry name" value="CxxC_20_CxxC"/>
</dbReference>
<organism evidence="2 3">
    <name type="scientific">Alkalihalobacterium chitinilyticum</name>
    <dbReference type="NCBI Taxonomy" id="2980103"/>
    <lineage>
        <taxon>Bacteria</taxon>
        <taxon>Bacillati</taxon>
        <taxon>Bacillota</taxon>
        <taxon>Bacilli</taxon>
        <taxon>Bacillales</taxon>
        <taxon>Bacillaceae</taxon>
        <taxon>Alkalihalobacterium</taxon>
    </lineage>
</organism>
<dbReference type="Proteomes" id="UP001148125">
    <property type="component" value="Unassembled WGS sequence"/>
</dbReference>
<dbReference type="RefSeq" id="WP_275117937.1">
    <property type="nucleotide sequence ID" value="NZ_JAOTPO010000004.1"/>
</dbReference>
<feature type="transmembrane region" description="Helical" evidence="1">
    <location>
        <begin position="43"/>
        <end position="60"/>
    </location>
</feature>
<sequence length="95" mass="10960">MPKCKNCYTRLKWSQILKANMSYSMTTCEHCGANHQITWFSRFLVTLLTTFPLIIFIFTLTPFTNVFLTLISGLAIACVGFLLTPFVVDYEEKHK</sequence>
<dbReference type="NCBIfam" id="TIGR04104">
    <property type="entry name" value="cxxc_20_cxxc"/>
    <property type="match status" value="1"/>
</dbReference>
<protein>
    <recommendedName>
        <fullName evidence="4">Cxxc_20_cxxc protein</fullName>
    </recommendedName>
</protein>
<keyword evidence="1" id="KW-0812">Transmembrane</keyword>
<evidence type="ECO:0000313" key="3">
    <source>
        <dbReference type="Proteomes" id="UP001148125"/>
    </source>
</evidence>
<evidence type="ECO:0000313" key="2">
    <source>
        <dbReference type="EMBL" id="MDE5413318.1"/>
    </source>
</evidence>
<keyword evidence="3" id="KW-1185">Reference proteome</keyword>
<accession>A0ABT5VCZ8</accession>
<keyword evidence="1" id="KW-1133">Transmembrane helix</keyword>
<proteinExistence type="predicted"/>
<keyword evidence="1" id="KW-0472">Membrane</keyword>
<feature type="transmembrane region" description="Helical" evidence="1">
    <location>
        <begin position="66"/>
        <end position="88"/>
    </location>
</feature>
<evidence type="ECO:0000256" key="1">
    <source>
        <dbReference type="SAM" id="Phobius"/>
    </source>
</evidence>
<gene>
    <name evidence="2" type="ORF">N7Z68_07960</name>
</gene>
<evidence type="ECO:0008006" key="4">
    <source>
        <dbReference type="Google" id="ProtNLM"/>
    </source>
</evidence>